<feature type="domain" description="Prepilin type IV endopeptidase peptidase" evidence="4">
    <location>
        <begin position="73"/>
        <end position="177"/>
    </location>
</feature>
<dbReference type="AlphaFoldDB" id="A0A857DIE3"/>
<feature type="transmembrane region" description="Helical" evidence="3">
    <location>
        <begin position="12"/>
        <end position="31"/>
    </location>
</feature>
<keyword evidence="3" id="KW-0812">Transmembrane</keyword>
<proteinExistence type="inferred from homology"/>
<dbReference type="GO" id="GO:0006465">
    <property type="term" value="P:signal peptide processing"/>
    <property type="evidence" value="ECO:0007669"/>
    <property type="project" value="TreeGrafter"/>
</dbReference>
<dbReference type="GO" id="GO:0005886">
    <property type="term" value="C:plasma membrane"/>
    <property type="evidence" value="ECO:0007669"/>
    <property type="project" value="TreeGrafter"/>
</dbReference>
<feature type="transmembrane region" description="Helical" evidence="3">
    <location>
        <begin position="92"/>
        <end position="110"/>
    </location>
</feature>
<feature type="transmembrane region" description="Helical" evidence="3">
    <location>
        <begin position="67"/>
        <end position="85"/>
    </location>
</feature>
<gene>
    <name evidence="5" type="ORF">GQ588_06170</name>
</gene>
<accession>A0A857DIE3</accession>
<feature type="transmembrane region" description="Helical" evidence="3">
    <location>
        <begin position="116"/>
        <end position="136"/>
    </location>
</feature>
<dbReference type="GO" id="GO:0004190">
    <property type="term" value="F:aspartic-type endopeptidase activity"/>
    <property type="evidence" value="ECO:0007669"/>
    <property type="project" value="InterPro"/>
</dbReference>
<feature type="transmembrane region" description="Helical" evidence="3">
    <location>
        <begin position="193"/>
        <end position="216"/>
    </location>
</feature>
<sequence>METFFMEHVWLVYLGLFIVGLAAGKFLKILIRRNMEEEHRDFPSKPVVEILNALLYCALFWKYGFSLETLSFLIFGSILLLIAFIDFKTMLIPNWSVLLILVLGILFAFFNQDVSWLERLIGFFGAGLGLLLIYIFSRGGIGGGDIKLMAAAGFFLGWKLTFWAMLVGSIIGGVFGVIILVSGKGQLKTAIPYGPFLVIGIIGSILFGNEMISWYWSLLIR</sequence>
<dbReference type="InterPro" id="IPR050882">
    <property type="entry name" value="Prepilin_peptidase/N-MTase"/>
</dbReference>
<dbReference type="Pfam" id="PF01478">
    <property type="entry name" value="Peptidase_A24"/>
    <property type="match status" value="1"/>
</dbReference>
<evidence type="ECO:0000313" key="6">
    <source>
        <dbReference type="Proteomes" id="UP000430508"/>
    </source>
</evidence>
<dbReference type="PANTHER" id="PTHR30487:SF0">
    <property type="entry name" value="PREPILIN LEADER PEPTIDASE_N-METHYLTRANSFERASE-RELATED"/>
    <property type="match status" value="1"/>
</dbReference>
<evidence type="ECO:0000256" key="1">
    <source>
        <dbReference type="ARBA" id="ARBA00005801"/>
    </source>
</evidence>
<comment type="similarity">
    <text evidence="1 2">Belongs to the peptidase A24 family.</text>
</comment>
<evidence type="ECO:0000256" key="3">
    <source>
        <dbReference type="SAM" id="Phobius"/>
    </source>
</evidence>
<evidence type="ECO:0000259" key="4">
    <source>
        <dbReference type="Pfam" id="PF01478"/>
    </source>
</evidence>
<protein>
    <submittedName>
        <fullName evidence="5">Prepilin peptidase</fullName>
    </submittedName>
</protein>
<evidence type="ECO:0000256" key="2">
    <source>
        <dbReference type="RuleBase" id="RU003793"/>
    </source>
</evidence>
<dbReference type="Gene3D" id="1.20.120.1220">
    <property type="match status" value="1"/>
</dbReference>
<keyword evidence="3" id="KW-0472">Membrane</keyword>
<feature type="transmembrane region" description="Helical" evidence="3">
    <location>
        <begin position="148"/>
        <end position="181"/>
    </location>
</feature>
<dbReference type="Proteomes" id="UP000430508">
    <property type="component" value="Chromosome"/>
</dbReference>
<reference evidence="5 6" key="1">
    <citation type="submission" date="2019-12" db="EMBL/GenBank/DDBJ databases">
        <title>Sequence classification of anaerobic respiratory reductive dehalogenases: First we see many, then we see few.</title>
        <authorList>
            <person name="Molenda O."/>
            <person name="Puentes Jacome L.A."/>
            <person name="Cao X."/>
            <person name="Nesbo C.L."/>
            <person name="Tang S."/>
            <person name="Morson N."/>
            <person name="Patron J."/>
            <person name="Lomheim L."/>
            <person name="Wishart D.S."/>
            <person name="Edwards E.A."/>
        </authorList>
    </citation>
    <scope>NUCLEOTIDE SEQUENCE [LARGE SCALE GENOMIC DNA]</scope>
    <source>
        <strain evidence="5 6">12DCA</strain>
    </source>
</reference>
<dbReference type="RefSeq" id="WP_019226761.1">
    <property type="nucleotide sequence ID" value="NZ_CP046996.1"/>
</dbReference>
<dbReference type="PANTHER" id="PTHR30487">
    <property type="entry name" value="TYPE 4 PREPILIN-LIKE PROTEINS LEADER PEPTIDE-PROCESSING ENZYME"/>
    <property type="match status" value="1"/>
</dbReference>
<dbReference type="InterPro" id="IPR014032">
    <property type="entry name" value="Peptidase_A24A_bac"/>
</dbReference>
<name>A0A857DIE3_9FIRM</name>
<keyword evidence="3" id="KW-1133">Transmembrane helix</keyword>
<organism evidence="5 6">
    <name type="scientific">Dehalobacter restrictus</name>
    <dbReference type="NCBI Taxonomy" id="55583"/>
    <lineage>
        <taxon>Bacteria</taxon>
        <taxon>Bacillati</taxon>
        <taxon>Bacillota</taxon>
        <taxon>Clostridia</taxon>
        <taxon>Eubacteriales</taxon>
        <taxon>Desulfitobacteriaceae</taxon>
        <taxon>Dehalobacter</taxon>
    </lineage>
</organism>
<evidence type="ECO:0000313" key="5">
    <source>
        <dbReference type="EMBL" id="QHA00252.1"/>
    </source>
</evidence>
<dbReference type="InterPro" id="IPR000045">
    <property type="entry name" value="Prepilin_IV_endopep_pep"/>
</dbReference>
<dbReference type="EMBL" id="CP046996">
    <property type="protein sequence ID" value="QHA00252.1"/>
    <property type="molecule type" value="Genomic_DNA"/>
</dbReference>
<dbReference type="PRINTS" id="PR00864">
    <property type="entry name" value="PREPILNPTASE"/>
</dbReference>